<dbReference type="PROSITE" id="PS50188">
    <property type="entry name" value="B302_SPRY"/>
    <property type="match status" value="1"/>
</dbReference>
<dbReference type="GO" id="GO:0034704">
    <property type="term" value="C:calcium channel complex"/>
    <property type="evidence" value="ECO:0007669"/>
    <property type="project" value="TreeGrafter"/>
</dbReference>
<accession>A0A1B6JWF9</accession>
<dbReference type="EMBL" id="GECU01004204">
    <property type="protein sequence ID" value="JAT03503.1"/>
    <property type="molecule type" value="Transcribed_RNA"/>
</dbReference>
<dbReference type="InterPro" id="IPR035762">
    <property type="entry name" value="SPRY3_RyR"/>
</dbReference>
<dbReference type="InterPro" id="IPR013320">
    <property type="entry name" value="ConA-like_dom_sf"/>
</dbReference>
<dbReference type="Gene3D" id="2.60.120.920">
    <property type="match status" value="1"/>
</dbReference>
<feature type="domain" description="B30.2/SPRY" evidence="2">
    <location>
        <begin position="147"/>
        <end position="369"/>
    </location>
</feature>
<dbReference type="AlphaFoldDB" id="A0A1B6JWF9"/>
<proteinExistence type="predicted"/>
<feature type="non-terminal residue" evidence="3">
    <location>
        <position position="731"/>
    </location>
</feature>
<dbReference type="GO" id="GO:0005790">
    <property type="term" value="C:smooth endoplasmic reticulum"/>
    <property type="evidence" value="ECO:0007669"/>
    <property type="project" value="TreeGrafter"/>
</dbReference>
<evidence type="ECO:0000256" key="1">
    <source>
        <dbReference type="SAM" id="MobiDB-lite"/>
    </source>
</evidence>
<gene>
    <name evidence="3" type="ORF">g.47169</name>
</gene>
<evidence type="ECO:0000313" key="3">
    <source>
        <dbReference type="EMBL" id="JAT03503.1"/>
    </source>
</evidence>
<feature type="region of interest" description="Disordered" evidence="1">
    <location>
        <begin position="61"/>
        <end position="103"/>
    </location>
</feature>
<organism evidence="3">
    <name type="scientific">Homalodisca liturata</name>
    <dbReference type="NCBI Taxonomy" id="320908"/>
    <lineage>
        <taxon>Eukaryota</taxon>
        <taxon>Metazoa</taxon>
        <taxon>Ecdysozoa</taxon>
        <taxon>Arthropoda</taxon>
        <taxon>Hexapoda</taxon>
        <taxon>Insecta</taxon>
        <taxon>Pterygota</taxon>
        <taxon>Neoptera</taxon>
        <taxon>Paraneoptera</taxon>
        <taxon>Hemiptera</taxon>
        <taxon>Auchenorrhyncha</taxon>
        <taxon>Membracoidea</taxon>
        <taxon>Cicadellidae</taxon>
        <taxon>Cicadellinae</taxon>
        <taxon>Proconiini</taxon>
        <taxon>Homalodisca</taxon>
    </lineage>
</organism>
<dbReference type="Pfam" id="PF21119">
    <property type="entry name" value="RYDR_Jsol"/>
    <property type="match status" value="1"/>
</dbReference>
<feature type="compositionally biased region" description="Basic residues" evidence="1">
    <location>
        <begin position="67"/>
        <end position="78"/>
    </location>
</feature>
<feature type="compositionally biased region" description="Basic and acidic residues" evidence="1">
    <location>
        <begin position="139"/>
        <end position="149"/>
    </location>
</feature>
<dbReference type="InterPro" id="IPR048581">
    <property type="entry name" value="RYDR_Jsol"/>
</dbReference>
<dbReference type="SMART" id="SM00449">
    <property type="entry name" value="SPRY"/>
    <property type="match status" value="1"/>
</dbReference>
<reference evidence="3" key="1">
    <citation type="submission" date="2015-11" db="EMBL/GenBank/DDBJ databases">
        <title>De novo transcriptome assembly of four potential Pierce s Disease insect vectors from Arizona vineyards.</title>
        <authorList>
            <person name="Tassone E.E."/>
        </authorList>
    </citation>
    <scope>NUCLEOTIDE SEQUENCE</scope>
</reference>
<dbReference type="PANTHER" id="PTHR46399:SF8">
    <property type="entry name" value="B30.2_SPRY DOMAIN-CONTAINING PROTEIN"/>
    <property type="match status" value="1"/>
</dbReference>
<dbReference type="InterPro" id="IPR003877">
    <property type="entry name" value="SPRY_dom"/>
</dbReference>
<dbReference type="GO" id="GO:0006941">
    <property type="term" value="P:striated muscle contraction"/>
    <property type="evidence" value="ECO:0007669"/>
    <property type="project" value="TreeGrafter"/>
</dbReference>
<dbReference type="GO" id="GO:0030018">
    <property type="term" value="C:Z disc"/>
    <property type="evidence" value="ECO:0007669"/>
    <property type="project" value="TreeGrafter"/>
</dbReference>
<dbReference type="FunFam" id="2.60.120.920:FF:000069">
    <property type="entry name" value="Ryanodine receptor 44F"/>
    <property type="match status" value="1"/>
</dbReference>
<sequence>AEKVRRWQEIKIRQHRLLAEADQTTPAHIDQIIKSGFSMSDIKGLHRDYSEDAVEADEMMLNATPSTRRKKQPARPPRKGSLSRNEDMPQMMNGTLEPGKMNRSTSELDLNRYNAEGQLMQDKDDKKKRGRSPFRFFSRKRDASADERNKKAKTPEPAMDRSPGMTRPTNLSVRNPQIKVSSTDLKIVPPQIPERNAPKTMSVAAPTGVESIGNEIYDGECLKLINEYFYGIRIFPGQDPTHVYVGWVTTQFHLHSKDFNQSRVRKSTVHIMDEYGRVVDSLNRQSCYMLRADELYNEVTQDATGKGTSQGMFIGCFVDAATGYMTFTCEGKETGHKYKMEPETKLFPAVFVEATSKEILQIELGRTSTTLPLSAAVLQNSERHVTPQFPPRLKVQCLKPHQWARVPNVSLQVHALKLSDIRGWSMLCEDPVSMLALHIPEEDRCIDILELIEMEKLLSFHAHTLTLYSALCYQSNYRAAHALCQHVDQKQLLYAIRSEFMSGPLRRGFYDLLISLHLESHATTMETCKNEYIIPIGPELKELYQDPEMGHSLRSLKTESVQPQMKMTDIAESVDNIRSLYSPYFPLDVVRNYVMAALDEAVQINQLHNRDPVGGSNENLFLPLLKLVDRLLLVGVLSDEDVIKLLIMFDPETWDPTFEKEGKDEHRKGLFNMKMAEGAKLQMCYLLHHLCDMQLRHRVESIISYSHDFVGDLQADQLQRYVDIKQSDLPS</sequence>
<feature type="non-terminal residue" evidence="3">
    <location>
        <position position="1"/>
    </location>
</feature>
<dbReference type="GO" id="GO:0014808">
    <property type="term" value="P:release of sequestered calcium ion into cytosol by sarcoplasmic reticulum"/>
    <property type="evidence" value="ECO:0007669"/>
    <property type="project" value="TreeGrafter"/>
</dbReference>
<dbReference type="GO" id="GO:0033017">
    <property type="term" value="C:sarcoplasmic reticulum membrane"/>
    <property type="evidence" value="ECO:0007669"/>
    <property type="project" value="TreeGrafter"/>
</dbReference>
<dbReference type="InterPro" id="IPR015925">
    <property type="entry name" value="Ryanodine_IP3_receptor"/>
</dbReference>
<dbReference type="InterPro" id="IPR043136">
    <property type="entry name" value="B30.2/SPRY_sf"/>
</dbReference>
<dbReference type="GO" id="GO:0042383">
    <property type="term" value="C:sarcolemma"/>
    <property type="evidence" value="ECO:0007669"/>
    <property type="project" value="TreeGrafter"/>
</dbReference>
<dbReference type="InterPro" id="IPR001870">
    <property type="entry name" value="B30.2/SPRY"/>
</dbReference>
<evidence type="ECO:0000259" key="2">
    <source>
        <dbReference type="PROSITE" id="PS50188"/>
    </source>
</evidence>
<dbReference type="GO" id="GO:0005219">
    <property type="term" value="F:ryanodine-sensitive calcium-release channel activity"/>
    <property type="evidence" value="ECO:0007669"/>
    <property type="project" value="TreeGrafter"/>
</dbReference>
<dbReference type="Pfam" id="PF00622">
    <property type="entry name" value="SPRY"/>
    <property type="match status" value="1"/>
</dbReference>
<dbReference type="CDD" id="cd12879">
    <property type="entry name" value="SPRY3_RyR"/>
    <property type="match status" value="1"/>
</dbReference>
<feature type="region of interest" description="Disordered" evidence="1">
    <location>
        <begin position="116"/>
        <end position="172"/>
    </location>
</feature>
<name>A0A1B6JWF9_9HEMI</name>
<dbReference type="SUPFAM" id="SSF49899">
    <property type="entry name" value="Concanavalin A-like lectins/glucanases"/>
    <property type="match status" value="1"/>
</dbReference>
<protein>
    <recommendedName>
        <fullName evidence="2">B30.2/SPRY domain-containing protein</fullName>
    </recommendedName>
</protein>
<dbReference type="PANTHER" id="PTHR46399">
    <property type="entry name" value="B30.2/SPRY DOMAIN-CONTAINING PROTEIN"/>
    <property type="match status" value="1"/>
</dbReference>